<reference evidence="2 3" key="1">
    <citation type="journal article" date="2014" name="Genome Biol. Evol.">
        <title>The secreted proteins of Achlya hypogyna and Thraustotheca clavata identify the ancestral oomycete secretome and reveal gene acquisitions by horizontal gene transfer.</title>
        <authorList>
            <person name="Misner I."/>
            <person name="Blouin N."/>
            <person name="Leonard G."/>
            <person name="Richards T.A."/>
            <person name="Lane C.E."/>
        </authorList>
    </citation>
    <scope>NUCLEOTIDE SEQUENCE [LARGE SCALE GENOMIC DNA]</scope>
    <source>
        <strain evidence="2 3">ATCC 34112</strain>
    </source>
</reference>
<gene>
    <name evidence="2" type="ORF">THRCLA_07555</name>
</gene>
<dbReference type="OrthoDB" id="67648at2759"/>
<dbReference type="Pfam" id="PF00787">
    <property type="entry name" value="PX"/>
    <property type="match status" value="1"/>
</dbReference>
<dbReference type="InterPro" id="IPR001683">
    <property type="entry name" value="PX_dom"/>
</dbReference>
<proteinExistence type="predicted"/>
<dbReference type="GO" id="GO:0035091">
    <property type="term" value="F:phosphatidylinositol binding"/>
    <property type="evidence" value="ECO:0007669"/>
    <property type="project" value="InterPro"/>
</dbReference>
<name>A0A1V9ZCU3_9STRA</name>
<evidence type="ECO:0000313" key="3">
    <source>
        <dbReference type="Proteomes" id="UP000243217"/>
    </source>
</evidence>
<dbReference type="InterPro" id="IPR036871">
    <property type="entry name" value="PX_dom_sf"/>
</dbReference>
<evidence type="ECO:0000313" key="2">
    <source>
        <dbReference type="EMBL" id="OQR95808.1"/>
    </source>
</evidence>
<evidence type="ECO:0000259" key="1">
    <source>
        <dbReference type="Pfam" id="PF00787"/>
    </source>
</evidence>
<accession>A0A1V9ZCU3</accession>
<dbReference type="Proteomes" id="UP000243217">
    <property type="component" value="Unassembled WGS sequence"/>
</dbReference>
<keyword evidence="3" id="KW-1185">Reference proteome</keyword>
<comment type="caution">
    <text evidence="2">The sequence shown here is derived from an EMBL/GenBank/DDBJ whole genome shotgun (WGS) entry which is preliminary data.</text>
</comment>
<protein>
    <recommendedName>
        <fullName evidence="1">PX domain-containing protein</fullName>
    </recommendedName>
</protein>
<dbReference type="Gene3D" id="3.30.1520.10">
    <property type="entry name" value="Phox-like domain"/>
    <property type="match status" value="1"/>
</dbReference>
<dbReference type="CDD" id="cd06093">
    <property type="entry name" value="PX_domain"/>
    <property type="match status" value="1"/>
</dbReference>
<dbReference type="AlphaFoldDB" id="A0A1V9ZCU3"/>
<sequence>MVCSSALKKLSSSEDLLHTWKQWRCCIHGSRVIKMNSKKFLFFHKVDIVYNVRVVSDTRRWVVPFTFNDFRHLHEELMKIAHNNKQFQDAITNFPLPREHLFNRRDMLVIKGMCGTLEHYLVNVLRYCQKMTGDDMEQMAKVLQNYLGPPQCTSDPLSRHTRNALIAKTKLI</sequence>
<organism evidence="2 3">
    <name type="scientific">Thraustotheca clavata</name>
    <dbReference type="NCBI Taxonomy" id="74557"/>
    <lineage>
        <taxon>Eukaryota</taxon>
        <taxon>Sar</taxon>
        <taxon>Stramenopiles</taxon>
        <taxon>Oomycota</taxon>
        <taxon>Saprolegniomycetes</taxon>
        <taxon>Saprolegniales</taxon>
        <taxon>Achlyaceae</taxon>
        <taxon>Thraustotheca</taxon>
    </lineage>
</organism>
<dbReference type="SUPFAM" id="SSF64268">
    <property type="entry name" value="PX domain"/>
    <property type="match status" value="1"/>
</dbReference>
<feature type="domain" description="PX" evidence="1">
    <location>
        <begin position="56"/>
        <end position="126"/>
    </location>
</feature>
<dbReference type="EMBL" id="JNBS01002028">
    <property type="protein sequence ID" value="OQR95808.1"/>
    <property type="molecule type" value="Genomic_DNA"/>
</dbReference>